<organism evidence="2 3">
    <name type="scientific">Russula ochroleuca</name>
    <dbReference type="NCBI Taxonomy" id="152965"/>
    <lineage>
        <taxon>Eukaryota</taxon>
        <taxon>Fungi</taxon>
        <taxon>Dikarya</taxon>
        <taxon>Basidiomycota</taxon>
        <taxon>Agaricomycotina</taxon>
        <taxon>Agaricomycetes</taxon>
        <taxon>Russulales</taxon>
        <taxon>Russulaceae</taxon>
        <taxon>Russula</taxon>
    </lineage>
</organism>
<dbReference type="EMBL" id="WHVB01000005">
    <property type="protein sequence ID" value="KAF8482476.1"/>
    <property type="molecule type" value="Genomic_DNA"/>
</dbReference>
<gene>
    <name evidence="2" type="ORF">DFH94DRAFT_366594</name>
</gene>
<name>A0A9P5MZK4_9AGAM</name>
<feature type="region of interest" description="Disordered" evidence="1">
    <location>
        <begin position="100"/>
        <end position="128"/>
    </location>
</feature>
<evidence type="ECO:0000313" key="3">
    <source>
        <dbReference type="Proteomes" id="UP000759537"/>
    </source>
</evidence>
<evidence type="ECO:0000313" key="2">
    <source>
        <dbReference type="EMBL" id="KAF8482476.1"/>
    </source>
</evidence>
<sequence length="128" mass="14113">MAFAIRSQTSSSVSVTRPRAAQLPHPSLSLCFFEPRMPGFLRPFARRFPGPASIVRALLRTPMFVDAPLRLYAATCHFGWAEDVIYAPPDAQPIMTPCTAHHSSKALRAPSRTPHAVPRPHRGVPVPH</sequence>
<proteinExistence type="predicted"/>
<comment type="caution">
    <text evidence="2">The sequence shown here is derived from an EMBL/GenBank/DDBJ whole genome shotgun (WGS) entry which is preliminary data.</text>
</comment>
<evidence type="ECO:0000256" key="1">
    <source>
        <dbReference type="SAM" id="MobiDB-lite"/>
    </source>
</evidence>
<dbReference type="OrthoDB" id="3238622at2759"/>
<keyword evidence="3" id="KW-1185">Reference proteome</keyword>
<protein>
    <submittedName>
        <fullName evidence="2">Uncharacterized protein</fullName>
    </submittedName>
</protein>
<dbReference type="AlphaFoldDB" id="A0A9P5MZK4"/>
<dbReference type="Proteomes" id="UP000759537">
    <property type="component" value="Unassembled WGS sequence"/>
</dbReference>
<accession>A0A9P5MZK4</accession>
<reference evidence="2" key="1">
    <citation type="submission" date="2019-10" db="EMBL/GenBank/DDBJ databases">
        <authorList>
            <consortium name="DOE Joint Genome Institute"/>
            <person name="Kuo A."/>
            <person name="Miyauchi S."/>
            <person name="Kiss E."/>
            <person name="Drula E."/>
            <person name="Kohler A."/>
            <person name="Sanchez-Garcia M."/>
            <person name="Andreopoulos B."/>
            <person name="Barry K.W."/>
            <person name="Bonito G."/>
            <person name="Buee M."/>
            <person name="Carver A."/>
            <person name="Chen C."/>
            <person name="Cichocki N."/>
            <person name="Clum A."/>
            <person name="Culley D."/>
            <person name="Crous P.W."/>
            <person name="Fauchery L."/>
            <person name="Girlanda M."/>
            <person name="Hayes R."/>
            <person name="Keri Z."/>
            <person name="LaButti K."/>
            <person name="Lipzen A."/>
            <person name="Lombard V."/>
            <person name="Magnuson J."/>
            <person name="Maillard F."/>
            <person name="Morin E."/>
            <person name="Murat C."/>
            <person name="Nolan M."/>
            <person name="Ohm R."/>
            <person name="Pangilinan J."/>
            <person name="Pereira M."/>
            <person name="Perotto S."/>
            <person name="Peter M."/>
            <person name="Riley R."/>
            <person name="Sitrit Y."/>
            <person name="Stielow B."/>
            <person name="Szollosi G."/>
            <person name="Zifcakova L."/>
            <person name="Stursova M."/>
            <person name="Spatafora J.W."/>
            <person name="Tedersoo L."/>
            <person name="Vaario L.-M."/>
            <person name="Yamada A."/>
            <person name="Yan M."/>
            <person name="Wang P."/>
            <person name="Xu J."/>
            <person name="Bruns T."/>
            <person name="Baldrian P."/>
            <person name="Vilgalys R."/>
            <person name="Henrissat B."/>
            <person name="Grigoriev I.V."/>
            <person name="Hibbett D."/>
            <person name="Nagy L.G."/>
            <person name="Martin F.M."/>
        </authorList>
    </citation>
    <scope>NUCLEOTIDE SEQUENCE</scope>
    <source>
        <strain evidence="2">Prilba</strain>
    </source>
</reference>
<reference evidence="2" key="2">
    <citation type="journal article" date="2020" name="Nat. Commun.">
        <title>Large-scale genome sequencing of mycorrhizal fungi provides insights into the early evolution of symbiotic traits.</title>
        <authorList>
            <person name="Miyauchi S."/>
            <person name="Kiss E."/>
            <person name="Kuo A."/>
            <person name="Drula E."/>
            <person name="Kohler A."/>
            <person name="Sanchez-Garcia M."/>
            <person name="Morin E."/>
            <person name="Andreopoulos B."/>
            <person name="Barry K.W."/>
            <person name="Bonito G."/>
            <person name="Buee M."/>
            <person name="Carver A."/>
            <person name="Chen C."/>
            <person name="Cichocki N."/>
            <person name="Clum A."/>
            <person name="Culley D."/>
            <person name="Crous P.W."/>
            <person name="Fauchery L."/>
            <person name="Girlanda M."/>
            <person name="Hayes R.D."/>
            <person name="Keri Z."/>
            <person name="LaButti K."/>
            <person name="Lipzen A."/>
            <person name="Lombard V."/>
            <person name="Magnuson J."/>
            <person name="Maillard F."/>
            <person name="Murat C."/>
            <person name="Nolan M."/>
            <person name="Ohm R.A."/>
            <person name="Pangilinan J."/>
            <person name="Pereira M.F."/>
            <person name="Perotto S."/>
            <person name="Peter M."/>
            <person name="Pfister S."/>
            <person name="Riley R."/>
            <person name="Sitrit Y."/>
            <person name="Stielow J.B."/>
            <person name="Szollosi G."/>
            <person name="Zifcakova L."/>
            <person name="Stursova M."/>
            <person name="Spatafora J.W."/>
            <person name="Tedersoo L."/>
            <person name="Vaario L.M."/>
            <person name="Yamada A."/>
            <person name="Yan M."/>
            <person name="Wang P."/>
            <person name="Xu J."/>
            <person name="Bruns T."/>
            <person name="Baldrian P."/>
            <person name="Vilgalys R."/>
            <person name="Dunand C."/>
            <person name="Henrissat B."/>
            <person name="Grigoriev I.V."/>
            <person name="Hibbett D."/>
            <person name="Nagy L.G."/>
            <person name="Martin F.M."/>
        </authorList>
    </citation>
    <scope>NUCLEOTIDE SEQUENCE</scope>
    <source>
        <strain evidence="2">Prilba</strain>
    </source>
</reference>